<evidence type="ECO:0000256" key="1">
    <source>
        <dbReference type="SAM" id="Phobius"/>
    </source>
</evidence>
<organism evidence="3 4">
    <name type="scientific">Variimorphobacter saccharofermentans</name>
    <dbReference type="NCBI Taxonomy" id="2755051"/>
    <lineage>
        <taxon>Bacteria</taxon>
        <taxon>Bacillati</taxon>
        <taxon>Bacillota</taxon>
        <taxon>Clostridia</taxon>
        <taxon>Lachnospirales</taxon>
        <taxon>Lachnospiraceae</taxon>
        <taxon>Variimorphobacter</taxon>
    </lineage>
</organism>
<dbReference type="RefSeq" id="WP_228351419.1">
    <property type="nucleotide sequence ID" value="NZ_JACEGA010000001.1"/>
</dbReference>
<dbReference type="PANTHER" id="PTHR40763">
    <property type="entry name" value="MEMBRANE PROTEIN-RELATED"/>
    <property type="match status" value="1"/>
</dbReference>
<sequence length="235" mass="25866">MRNKISNSLWGLFLIAIGIGIAGDVLNIWDFQLFFDGWWTFLIIIPCFISMIQSGFGFGSTCGFIIGVVWFLSYHINFNFSIWRLIIPGILILIGLRIMFQGAFRKGPSHFNQSFQSDGNTTQQNFTGAGKTEYSAIFSSNKVHVTDQFVGTNLNAIFGAVVLDLRDAIITGDIEINASAIFGGIDIYLPGGLKVKTNNVPIFGGISNKYDQSMDPNAPTVYLNSTCMFGGIDIK</sequence>
<dbReference type="PANTHER" id="PTHR40763:SF5">
    <property type="entry name" value="MEMBRANE PROTEIN"/>
    <property type="match status" value="1"/>
</dbReference>
<protein>
    <recommendedName>
        <fullName evidence="2">LiaF transmembrane domain-containing protein</fullName>
    </recommendedName>
</protein>
<evidence type="ECO:0000313" key="4">
    <source>
        <dbReference type="Proteomes" id="UP000574276"/>
    </source>
</evidence>
<keyword evidence="1" id="KW-1133">Transmembrane helix</keyword>
<feature type="transmembrane region" description="Helical" evidence="1">
    <location>
        <begin position="82"/>
        <end position="100"/>
    </location>
</feature>
<reference evidence="3 4" key="1">
    <citation type="submission" date="2020-07" db="EMBL/GenBank/DDBJ databases">
        <title>Characterization and genome sequencing of isolate MD1, a novel member within the family Lachnospiraceae.</title>
        <authorList>
            <person name="Rettenmaier R."/>
            <person name="Di Bello L."/>
            <person name="Zinser C."/>
            <person name="Scheitz K."/>
            <person name="Liebl W."/>
            <person name="Zverlov V."/>
        </authorList>
    </citation>
    <scope>NUCLEOTIDE SEQUENCE [LARGE SCALE GENOMIC DNA]</scope>
    <source>
        <strain evidence="3 4">MD1</strain>
    </source>
</reference>
<dbReference type="Pfam" id="PF22570">
    <property type="entry name" value="LiaF-TM"/>
    <property type="match status" value="1"/>
</dbReference>
<comment type="caution">
    <text evidence="3">The sequence shown here is derived from an EMBL/GenBank/DDBJ whole genome shotgun (WGS) entry which is preliminary data.</text>
</comment>
<dbReference type="InterPro" id="IPR054331">
    <property type="entry name" value="LiaF_TM"/>
</dbReference>
<evidence type="ECO:0000313" key="3">
    <source>
        <dbReference type="EMBL" id="MBB2181650.1"/>
    </source>
</evidence>
<dbReference type="Proteomes" id="UP000574276">
    <property type="component" value="Unassembled WGS sequence"/>
</dbReference>
<evidence type="ECO:0000259" key="2">
    <source>
        <dbReference type="Pfam" id="PF22570"/>
    </source>
</evidence>
<accession>A0A839JW19</accession>
<dbReference type="EMBL" id="JACEGA010000001">
    <property type="protein sequence ID" value="MBB2181650.1"/>
    <property type="molecule type" value="Genomic_DNA"/>
</dbReference>
<feature type="domain" description="LiaF transmembrane" evidence="2">
    <location>
        <begin position="9"/>
        <end position="105"/>
    </location>
</feature>
<gene>
    <name evidence="3" type="ORF">H0486_02005</name>
</gene>
<keyword evidence="1" id="KW-0812">Transmembrane</keyword>
<proteinExistence type="predicted"/>
<keyword evidence="4" id="KW-1185">Reference proteome</keyword>
<feature type="transmembrane region" description="Helical" evidence="1">
    <location>
        <begin position="56"/>
        <end position="76"/>
    </location>
</feature>
<keyword evidence="1" id="KW-0472">Membrane</keyword>
<name>A0A839JW19_9FIRM</name>
<dbReference type="AlphaFoldDB" id="A0A839JW19"/>